<dbReference type="GO" id="GO:0043657">
    <property type="term" value="C:host cell"/>
    <property type="evidence" value="ECO:0007669"/>
    <property type="project" value="UniProtKB-SubCell"/>
</dbReference>
<dbReference type="PANTHER" id="PTHR33129:SF1">
    <property type="entry name" value="ATP-BINDING PROTEIN"/>
    <property type="match status" value="1"/>
</dbReference>
<keyword evidence="6" id="KW-1185">Reference proteome</keyword>
<organism evidence="5 6">
    <name type="scientific">Laccaria amethystina LaAM-08-1</name>
    <dbReference type="NCBI Taxonomy" id="1095629"/>
    <lineage>
        <taxon>Eukaryota</taxon>
        <taxon>Fungi</taxon>
        <taxon>Dikarya</taxon>
        <taxon>Basidiomycota</taxon>
        <taxon>Agaricomycotina</taxon>
        <taxon>Agaricomycetes</taxon>
        <taxon>Agaricomycetidae</taxon>
        <taxon>Agaricales</taxon>
        <taxon>Agaricineae</taxon>
        <taxon>Hydnangiaceae</taxon>
        <taxon>Laccaria</taxon>
    </lineage>
</organism>
<evidence type="ECO:0000313" key="6">
    <source>
        <dbReference type="Proteomes" id="UP000054477"/>
    </source>
</evidence>
<evidence type="ECO:0000313" key="5">
    <source>
        <dbReference type="EMBL" id="KIK00593.1"/>
    </source>
</evidence>
<dbReference type="STRING" id="1095629.A0A0C9XXL5"/>
<protein>
    <recommendedName>
        <fullName evidence="4">Crinkler effector protein N-terminal domain-containing protein</fullName>
    </recommendedName>
</protein>
<comment type="subcellular location">
    <subcellularLocation>
        <location evidence="1">Host cell</location>
    </subcellularLocation>
    <subcellularLocation>
        <location evidence="2">Secreted</location>
    </subcellularLocation>
</comment>
<dbReference type="PANTHER" id="PTHR33129">
    <property type="entry name" value="PROTEIN KINASE DOMAIN-CONTAINING PROTEIN-RELATED"/>
    <property type="match status" value="1"/>
</dbReference>
<reference evidence="6" key="2">
    <citation type="submission" date="2015-01" db="EMBL/GenBank/DDBJ databases">
        <title>Evolutionary Origins and Diversification of the Mycorrhizal Mutualists.</title>
        <authorList>
            <consortium name="DOE Joint Genome Institute"/>
            <consortium name="Mycorrhizal Genomics Consortium"/>
            <person name="Kohler A."/>
            <person name="Kuo A."/>
            <person name="Nagy L.G."/>
            <person name="Floudas D."/>
            <person name="Copeland A."/>
            <person name="Barry K.W."/>
            <person name="Cichocki N."/>
            <person name="Veneault-Fourrey C."/>
            <person name="LaButti K."/>
            <person name="Lindquist E.A."/>
            <person name="Lipzen A."/>
            <person name="Lundell T."/>
            <person name="Morin E."/>
            <person name="Murat C."/>
            <person name="Riley R."/>
            <person name="Ohm R."/>
            <person name="Sun H."/>
            <person name="Tunlid A."/>
            <person name="Henrissat B."/>
            <person name="Grigoriev I.V."/>
            <person name="Hibbett D.S."/>
            <person name="Martin F."/>
        </authorList>
    </citation>
    <scope>NUCLEOTIDE SEQUENCE [LARGE SCALE GENOMIC DNA]</scope>
    <source>
        <strain evidence="6">LaAM-08-1</strain>
    </source>
</reference>
<evidence type="ECO:0000256" key="1">
    <source>
        <dbReference type="ARBA" id="ARBA00004340"/>
    </source>
</evidence>
<dbReference type="InterPro" id="IPR045379">
    <property type="entry name" value="Crinkler_N"/>
</dbReference>
<evidence type="ECO:0000259" key="4">
    <source>
        <dbReference type="Pfam" id="PF20147"/>
    </source>
</evidence>
<dbReference type="Proteomes" id="UP000054477">
    <property type="component" value="Unassembled WGS sequence"/>
</dbReference>
<feature type="domain" description="Crinkler effector protein N-terminal" evidence="4">
    <location>
        <begin position="7"/>
        <end position="102"/>
    </location>
</feature>
<dbReference type="EMBL" id="KN838622">
    <property type="protein sequence ID" value="KIK00593.1"/>
    <property type="molecule type" value="Genomic_DNA"/>
</dbReference>
<dbReference type="HOGENOM" id="CLU_016500_0_0_1"/>
<evidence type="ECO:0000256" key="2">
    <source>
        <dbReference type="ARBA" id="ARBA00004613"/>
    </source>
</evidence>
<accession>A0A0C9XXL5</accession>
<dbReference type="OrthoDB" id="3030011at2759"/>
<sequence length="746" mass="83537">MSESDEIRLWCWVLGDPYERVFSVIIKRSAPVEDLKTAIKGRNPSYKDIPANSIDLYKFQLPLEDFDEDDAQSIYLEDGQELKSSNDVSFYWTKEPGKVLSVILPCPAGATTRSSQNSNLSLNPPPPWLVEIYNELWGRRDFFGKIFRTATVTKGDFTELQDLLDALNPGRNSDEYVSEDVLATKSAFLRKRSTGLDPDLVDGLVPRPVLGPCQPPSSDVVDKDGVVGDDDVVDDDDDVVDNDDVVMDDDDAAMDIDSDTHLPNEAAAIFPYTIRYVDLTVLQSKVKLRVPRLMLFRNEWGNMIDIFNEREKGTGGSALFSGQPGIGKTCMLYSILILCIILARPIVFQDVHGKAFIIGNTVRPLGTPGVSVDADDALALVDGGQPNYYLFDHGYRILLTSWPQKRADRWWLKQLVGLHAMFMMNPWSREELVVASLFLQSNDITLKRLQEASRICGNIPRECFAAAVSPRALCYAKATIRNAIVQTKKLAHTINKMRGGGETAIHRVFQIRPSYKEGLWNSSFVEPVSDWAFLEMMDVLDKRGAAAAYDFYCGIKGGSDGAALARRSFEYNLHKFLKKSTQTFTIQSLDDGATLHIQFTSDAKYFGDKRCFSGHLASSVESKTSCYLQPLSPVFPSFDSFLYQPRVSESGFSPLIVLQATTAAKRDIKLKGLEDLQMSLKPNISALKHLRPTIEKRMIILSVVPARDTLRMTFAKQTIEGAKPSWYRRTAQYILALPEEEVFKAT</sequence>
<proteinExistence type="predicted"/>
<dbReference type="AlphaFoldDB" id="A0A0C9XXL5"/>
<gene>
    <name evidence="5" type="ORF">K443DRAFT_679060</name>
</gene>
<dbReference type="Pfam" id="PF20147">
    <property type="entry name" value="Crinkler"/>
    <property type="match status" value="1"/>
</dbReference>
<name>A0A0C9XXL5_9AGAR</name>
<keyword evidence="3" id="KW-0964">Secreted</keyword>
<dbReference type="InterPro" id="IPR052980">
    <property type="entry name" value="Crinkler_effector"/>
</dbReference>
<reference evidence="5 6" key="1">
    <citation type="submission" date="2014-04" db="EMBL/GenBank/DDBJ databases">
        <authorList>
            <consortium name="DOE Joint Genome Institute"/>
            <person name="Kuo A."/>
            <person name="Kohler A."/>
            <person name="Nagy L.G."/>
            <person name="Floudas D."/>
            <person name="Copeland A."/>
            <person name="Barry K.W."/>
            <person name="Cichocki N."/>
            <person name="Veneault-Fourrey C."/>
            <person name="LaButti K."/>
            <person name="Lindquist E.A."/>
            <person name="Lipzen A."/>
            <person name="Lundell T."/>
            <person name="Morin E."/>
            <person name="Murat C."/>
            <person name="Sun H."/>
            <person name="Tunlid A."/>
            <person name="Henrissat B."/>
            <person name="Grigoriev I.V."/>
            <person name="Hibbett D.S."/>
            <person name="Martin F."/>
            <person name="Nordberg H.P."/>
            <person name="Cantor M.N."/>
            <person name="Hua S.X."/>
        </authorList>
    </citation>
    <scope>NUCLEOTIDE SEQUENCE [LARGE SCALE GENOMIC DNA]</scope>
    <source>
        <strain evidence="5 6">LaAM-08-1</strain>
    </source>
</reference>
<dbReference type="GO" id="GO:0005576">
    <property type="term" value="C:extracellular region"/>
    <property type="evidence" value="ECO:0007669"/>
    <property type="project" value="UniProtKB-SubCell"/>
</dbReference>
<evidence type="ECO:0000256" key="3">
    <source>
        <dbReference type="ARBA" id="ARBA00022525"/>
    </source>
</evidence>